<dbReference type="EMBL" id="PQFF01000108">
    <property type="protein sequence ID" value="RHZ81936.1"/>
    <property type="molecule type" value="Genomic_DNA"/>
</dbReference>
<accession>A0A397J7E0</accession>
<gene>
    <name evidence="1" type="ORF">Glove_116g5</name>
</gene>
<reference evidence="1 2" key="1">
    <citation type="submission" date="2018-08" db="EMBL/GenBank/DDBJ databases">
        <title>Genome and evolution of the arbuscular mycorrhizal fungus Diversispora epigaea (formerly Glomus versiforme) and its bacterial endosymbionts.</title>
        <authorList>
            <person name="Sun X."/>
            <person name="Fei Z."/>
            <person name="Harrison M."/>
        </authorList>
    </citation>
    <scope>NUCLEOTIDE SEQUENCE [LARGE SCALE GENOMIC DNA]</scope>
    <source>
        <strain evidence="1 2">IT104</strain>
    </source>
</reference>
<evidence type="ECO:0000313" key="2">
    <source>
        <dbReference type="Proteomes" id="UP000266861"/>
    </source>
</evidence>
<sequence>MESKSDPKNETISSIYSILQNTYQFELITVYLHFISIYAKAFVHDLDFFQQQKKPVFPFVETRLVNLIAYLESNRTAIYFGVEIKEVITNLCFNPSEFYPIFQDIFQVAYKKFEAHSKLSNSETWRDFSQFSLLKTFLAKIKDSFVKSPARKARYITHLRMNEVALPYKIPLSNKTHWNS</sequence>
<organism evidence="1 2">
    <name type="scientific">Diversispora epigaea</name>
    <dbReference type="NCBI Taxonomy" id="1348612"/>
    <lineage>
        <taxon>Eukaryota</taxon>
        <taxon>Fungi</taxon>
        <taxon>Fungi incertae sedis</taxon>
        <taxon>Mucoromycota</taxon>
        <taxon>Glomeromycotina</taxon>
        <taxon>Glomeromycetes</taxon>
        <taxon>Diversisporales</taxon>
        <taxon>Diversisporaceae</taxon>
        <taxon>Diversispora</taxon>
    </lineage>
</organism>
<dbReference type="Proteomes" id="UP000266861">
    <property type="component" value="Unassembled WGS sequence"/>
</dbReference>
<keyword evidence="2" id="KW-1185">Reference proteome</keyword>
<protein>
    <submittedName>
        <fullName evidence="1">Uncharacterized protein</fullName>
    </submittedName>
</protein>
<comment type="caution">
    <text evidence="1">The sequence shown here is derived from an EMBL/GenBank/DDBJ whole genome shotgun (WGS) entry which is preliminary data.</text>
</comment>
<dbReference type="AlphaFoldDB" id="A0A397J7E0"/>
<dbReference type="OrthoDB" id="2406711at2759"/>
<name>A0A397J7E0_9GLOM</name>
<proteinExistence type="predicted"/>
<evidence type="ECO:0000313" key="1">
    <source>
        <dbReference type="EMBL" id="RHZ81936.1"/>
    </source>
</evidence>